<dbReference type="Pfam" id="PF00445">
    <property type="entry name" value="Ribonuclease_T2"/>
    <property type="match status" value="1"/>
</dbReference>
<evidence type="ECO:0000313" key="7">
    <source>
        <dbReference type="EMBL" id="KAG9444822.1"/>
    </source>
</evidence>
<name>A0AAV7EBB6_ARIFI</name>
<dbReference type="InterPro" id="IPR036430">
    <property type="entry name" value="RNase_T2-like_sf"/>
</dbReference>
<keyword evidence="5" id="KW-0456">Lyase</keyword>
<keyword evidence="2" id="KW-0540">Nuclease</keyword>
<sequence length="134" mass="15427">MTEAPQWDKHDTCSESVFDQHGYYQTTLKLKKIVNLLQVLADQEIHPDGNLYGLNEIGGAILSCNGYEPESNATRWRNWVTVGCTRFILREQFGIELHPLPHASEGELFFPDQVPFLLMKRKGKRREPDLSLQL</sequence>
<dbReference type="InterPro" id="IPR001568">
    <property type="entry name" value="RNase_T2-like"/>
</dbReference>
<keyword evidence="4" id="KW-0378">Hydrolase</keyword>
<dbReference type="GO" id="GO:0005576">
    <property type="term" value="C:extracellular region"/>
    <property type="evidence" value="ECO:0007669"/>
    <property type="project" value="TreeGrafter"/>
</dbReference>
<evidence type="ECO:0000256" key="4">
    <source>
        <dbReference type="ARBA" id="ARBA00022801"/>
    </source>
</evidence>
<comment type="caution">
    <text evidence="7">The sequence shown here is derived from an EMBL/GenBank/DDBJ whole genome shotgun (WGS) entry which is preliminary data.</text>
</comment>
<proteinExistence type="inferred from homology"/>
<evidence type="ECO:0000256" key="6">
    <source>
        <dbReference type="RuleBase" id="RU004328"/>
    </source>
</evidence>
<protein>
    <submittedName>
        <fullName evidence="7">Uncharacterized protein</fullName>
    </submittedName>
</protein>
<dbReference type="EMBL" id="JAINDJ010000006">
    <property type="protein sequence ID" value="KAG9444822.1"/>
    <property type="molecule type" value="Genomic_DNA"/>
</dbReference>
<evidence type="ECO:0000313" key="8">
    <source>
        <dbReference type="Proteomes" id="UP000825729"/>
    </source>
</evidence>
<dbReference type="PANTHER" id="PTHR11240">
    <property type="entry name" value="RIBONUCLEASE T2"/>
    <property type="match status" value="1"/>
</dbReference>
<dbReference type="GO" id="GO:0003723">
    <property type="term" value="F:RNA binding"/>
    <property type="evidence" value="ECO:0007669"/>
    <property type="project" value="InterPro"/>
</dbReference>
<gene>
    <name evidence="7" type="ORF">H6P81_016162</name>
</gene>
<evidence type="ECO:0000256" key="3">
    <source>
        <dbReference type="ARBA" id="ARBA00022759"/>
    </source>
</evidence>
<organism evidence="7 8">
    <name type="scientific">Aristolochia fimbriata</name>
    <name type="common">White veined hardy Dutchman's pipe vine</name>
    <dbReference type="NCBI Taxonomy" id="158543"/>
    <lineage>
        <taxon>Eukaryota</taxon>
        <taxon>Viridiplantae</taxon>
        <taxon>Streptophyta</taxon>
        <taxon>Embryophyta</taxon>
        <taxon>Tracheophyta</taxon>
        <taxon>Spermatophyta</taxon>
        <taxon>Magnoliopsida</taxon>
        <taxon>Magnoliidae</taxon>
        <taxon>Piperales</taxon>
        <taxon>Aristolochiaceae</taxon>
        <taxon>Aristolochia</taxon>
    </lineage>
</organism>
<evidence type="ECO:0000256" key="5">
    <source>
        <dbReference type="ARBA" id="ARBA00023239"/>
    </source>
</evidence>
<dbReference type="Proteomes" id="UP000825729">
    <property type="component" value="Unassembled WGS sequence"/>
</dbReference>
<comment type="similarity">
    <text evidence="1 6">Belongs to the RNase T2 family.</text>
</comment>
<evidence type="ECO:0000256" key="2">
    <source>
        <dbReference type="ARBA" id="ARBA00022722"/>
    </source>
</evidence>
<dbReference type="GO" id="GO:0033897">
    <property type="term" value="F:ribonuclease T2 activity"/>
    <property type="evidence" value="ECO:0007669"/>
    <property type="project" value="InterPro"/>
</dbReference>
<evidence type="ECO:0000256" key="1">
    <source>
        <dbReference type="ARBA" id="ARBA00007469"/>
    </source>
</evidence>
<dbReference type="GO" id="GO:0016787">
    <property type="term" value="F:hydrolase activity"/>
    <property type="evidence" value="ECO:0007669"/>
    <property type="project" value="UniProtKB-KW"/>
</dbReference>
<keyword evidence="8" id="KW-1185">Reference proteome</keyword>
<dbReference type="PANTHER" id="PTHR11240:SF75">
    <property type="entry name" value="RIBONUCLEASE 3"/>
    <property type="match status" value="1"/>
</dbReference>
<keyword evidence="3" id="KW-0255">Endonuclease</keyword>
<accession>A0AAV7EBB6</accession>
<dbReference type="Gene3D" id="3.90.730.10">
    <property type="entry name" value="Ribonuclease T2-like"/>
    <property type="match status" value="1"/>
</dbReference>
<reference evidence="7 8" key="1">
    <citation type="submission" date="2021-07" db="EMBL/GenBank/DDBJ databases">
        <title>The Aristolochia fimbriata genome: insights into angiosperm evolution, floral development and chemical biosynthesis.</title>
        <authorList>
            <person name="Jiao Y."/>
        </authorList>
    </citation>
    <scope>NUCLEOTIDE SEQUENCE [LARGE SCALE GENOMIC DNA]</scope>
    <source>
        <strain evidence="7">IBCAS-2021</strain>
        <tissue evidence="7">Leaf</tissue>
    </source>
</reference>
<dbReference type="SUPFAM" id="SSF55895">
    <property type="entry name" value="Ribonuclease Rh-like"/>
    <property type="match status" value="1"/>
</dbReference>
<dbReference type="AlphaFoldDB" id="A0AAV7EBB6"/>
<dbReference type="GO" id="GO:0006401">
    <property type="term" value="P:RNA catabolic process"/>
    <property type="evidence" value="ECO:0007669"/>
    <property type="project" value="TreeGrafter"/>
</dbReference>